<dbReference type="InterPro" id="IPR002477">
    <property type="entry name" value="Peptidoglycan-bd-like"/>
</dbReference>
<sequence length="296" mass="29549">MAGRKTHDKTGLVALLVRGAVGNPMVTVGGLMMTATAVAIMANALALQPRAHPAPLFVGTRPAAPADLAVAQPPALRSSDGSAAGATDHSLIADIQQGLKDFGYYKGEVDGLDGPQTSQAILAFERAFRLTPTGAPSNNVLLAIRSVRPKTSLNGEAAIAADPLTVASLPTASPAPVPPPKPGAAAMEPAADGTPAATASSDGIGDLIASAAPAAAGTAPAPAASTADVAPAAANSNLARIQRSLSQQGFGPVAIDGVMSAETREAIKRFQAYYNLPQSGVIDEAFIGQLVKVGGL</sequence>
<proteinExistence type="predicted"/>
<evidence type="ECO:0000256" key="1">
    <source>
        <dbReference type="SAM" id="MobiDB-lite"/>
    </source>
</evidence>
<dbReference type="SUPFAM" id="SSF47090">
    <property type="entry name" value="PGBD-like"/>
    <property type="match status" value="2"/>
</dbReference>
<dbReference type="AlphaFoldDB" id="A0A212LDE0"/>
<feature type="domain" description="Peptidoglycan binding-like" evidence="2">
    <location>
        <begin position="90"/>
        <end position="141"/>
    </location>
</feature>
<reference evidence="3" key="1">
    <citation type="submission" date="2016-08" db="EMBL/GenBank/DDBJ databases">
        <authorList>
            <person name="Seilhamer J.J."/>
        </authorList>
    </citation>
    <scope>NUCLEOTIDE SEQUENCE</scope>
    <source>
        <strain evidence="3">86</strain>
    </source>
</reference>
<evidence type="ECO:0000259" key="2">
    <source>
        <dbReference type="Pfam" id="PF01471"/>
    </source>
</evidence>
<gene>
    <name evidence="3" type="ORF">KL86PLE_30030</name>
</gene>
<protein>
    <recommendedName>
        <fullName evidence="2">Peptidoglycan binding-like domain-containing protein</fullName>
    </recommendedName>
</protein>
<feature type="compositionally biased region" description="Pro residues" evidence="1">
    <location>
        <begin position="173"/>
        <end position="182"/>
    </location>
</feature>
<dbReference type="Gene3D" id="1.10.101.10">
    <property type="entry name" value="PGBD-like superfamily/PGBD"/>
    <property type="match status" value="2"/>
</dbReference>
<dbReference type="Pfam" id="PF01471">
    <property type="entry name" value="PG_binding_1"/>
    <property type="match status" value="2"/>
</dbReference>
<dbReference type="EMBL" id="FMJD01000007">
    <property type="protein sequence ID" value="SCM75583.1"/>
    <property type="molecule type" value="Genomic_DNA"/>
</dbReference>
<feature type="domain" description="Peptidoglycan binding-like" evidence="2">
    <location>
        <begin position="236"/>
        <end position="288"/>
    </location>
</feature>
<feature type="region of interest" description="Disordered" evidence="1">
    <location>
        <begin position="170"/>
        <end position="199"/>
    </location>
</feature>
<accession>A0A212LDE0</accession>
<dbReference type="InterPro" id="IPR036366">
    <property type="entry name" value="PGBDSf"/>
</dbReference>
<evidence type="ECO:0000313" key="3">
    <source>
        <dbReference type="EMBL" id="SCM75583.1"/>
    </source>
</evidence>
<dbReference type="RefSeq" id="WP_288195947.1">
    <property type="nucleotide sequence ID" value="NZ_LT608334.1"/>
</dbReference>
<name>A0A212LDE0_9HYPH</name>
<organism evidence="3">
    <name type="scientific">uncultured Pleomorphomonas sp</name>
    <dbReference type="NCBI Taxonomy" id="442121"/>
    <lineage>
        <taxon>Bacteria</taxon>
        <taxon>Pseudomonadati</taxon>
        <taxon>Pseudomonadota</taxon>
        <taxon>Alphaproteobacteria</taxon>
        <taxon>Hyphomicrobiales</taxon>
        <taxon>Pleomorphomonadaceae</taxon>
        <taxon>Pleomorphomonas</taxon>
        <taxon>environmental samples</taxon>
    </lineage>
</organism>
<dbReference type="InterPro" id="IPR036365">
    <property type="entry name" value="PGBD-like_sf"/>
</dbReference>